<gene>
    <name evidence="1" type="ORF">OLEA9_A033162</name>
</gene>
<dbReference type="Gramene" id="OE9A033162T1">
    <property type="protein sequence ID" value="OE9A033162C1"/>
    <property type="gene ID" value="OE9A033162"/>
</dbReference>
<evidence type="ECO:0000313" key="1">
    <source>
        <dbReference type="EMBL" id="CAA2984877.1"/>
    </source>
</evidence>
<proteinExistence type="predicted"/>
<dbReference type="EMBL" id="CACTIH010003781">
    <property type="protein sequence ID" value="CAA2984877.1"/>
    <property type="molecule type" value="Genomic_DNA"/>
</dbReference>
<keyword evidence="2" id="KW-1185">Reference proteome</keyword>
<name>A0A8S0RZU5_OLEEU</name>
<reference evidence="1 2" key="1">
    <citation type="submission" date="2019-12" db="EMBL/GenBank/DDBJ databases">
        <authorList>
            <person name="Alioto T."/>
            <person name="Alioto T."/>
            <person name="Gomez Garrido J."/>
        </authorList>
    </citation>
    <scope>NUCLEOTIDE SEQUENCE [LARGE SCALE GENOMIC DNA]</scope>
</reference>
<protein>
    <submittedName>
        <fullName evidence="1">F-box protein At2g02240</fullName>
    </submittedName>
</protein>
<organism evidence="1 2">
    <name type="scientific">Olea europaea subsp. europaea</name>
    <dbReference type="NCBI Taxonomy" id="158383"/>
    <lineage>
        <taxon>Eukaryota</taxon>
        <taxon>Viridiplantae</taxon>
        <taxon>Streptophyta</taxon>
        <taxon>Embryophyta</taxon>
        <taxon>Tracheophyta</taxon>
        <taxon>Spermatophyta</taxon>
        <taxon>Magnoliopsida</taxon>
        <taxon>eudicotyledons</taxon>
        <taxon>Gunneridae</taxon>
        <taxon>Pentapetalae</taxon>
        <taxon>asterids</taxon>
        <taxon>lamiids</taxon>
        <taxon>Lamiales</taxon>
        <taxon>Oleaceae</taxon>
        <taxon>Oleeae</taxon>
        <taxon>Olea</taxon>
    </lineage>
</organism>
<accession>A0A8S0RZU5</accession>
<sequence>MDGFNAFPWGAYLFKHCLNRWKSTLPERKTKQVNLGDFSYALLVFAFEVALDIVLLARRRLDTTHLPRICHWEFTCFLNYPKIVDAKDSKLFSSQGQVAKGDEGRDVQDDIPEQVDAPYEHDARPDDPTVLQEVLIPEYRDVPSHIPAVFDQIDVIDATDDLGYIVYPPEGDHEAPVPMVRANEASPVRIPPLQQHNIELRE</sequence>
<dbReference type="AlphaFoldDB" id="A0A8S0RZU5"/>
<dbReference type="Proteomes" id="UP000594638">
    <property type="component" value="Unassembled WGS sequence"/>
</dbReference>
<evidence type="ECO:0000313" key="2">
    <source>
        <dbReference type="Proteomes" id="UP000594638"/>
    </source>
</evidence>
<comment type="caution">
    <text evidence="1">The sequence shown here is derived from an EMBL/GenBank/DDBJ whole genome shotgun (WGS) entry which is preliminary data.</text>
</comment>